<feature type="region of interest" description="Disordered" evidence="1">
    <location>
        <begin position="178"/>
        <end position="197"/>
    </location>
</feature>
<sequence>MRCFRALRARKDIVELLVCRGRLADIQMLNFFSIQLDREVSGATAAAAVPGSAVAAGGAGGGEGSEITAKQAEKAAVTAATPDATSTEATMAAAGAATAKAWKAFHDRSDVVRRLAVSESPVAWLKEVYSGDEEWSCSYLTAATAVATHAGAGAPTLKASGMATAVGSGYMQTARTTAAGSEGGQHRHHGSSSATTAAHALPKSIRVVLRLEGGEDATPKYVTGCVPLDQPGVVEKKMVNGMLQVRLNNADVAQFESLSVEKVASYQHVLTATAYSAILRKMGEVGALHATNTVRYDALLIRNPAVQMRLAHLACFRYGIDCLTDYVVGDPAVVDGDEAAELISSFSEQLQIPLIESMVLKIYAERALMDGMDCMWEMVRDTPLVAAVAHRSNPAKMIDYPYLAELLNAPKYLLTSWNGSMEEQAMAFLHPLLSQAGLFGSGAGGSRAGIGGVLQGLIGLTTGYSYGGVRLAAPHVNLAGMSKTLELDVAKLLNVIASEKGKLEPMFVISVAQYISEVLANLAVIYRCTAALNIDEEGRGHREWLLAQAFGGASAVRRQRIMNDYMMSRAATSLIKKRKSLDNYSTHPIELMNTSPRNAKTSSMERAGSTRLTKATDAMDYGCAGDGDGVESTAGARRYVTALSHPFLRVLRAKGERATLARRLRGPPLLGTALFTVRALAREAVGSAIYSLKKMPLFSLPVHEADTPPEPLDADSRRHSCSDDVELCCRLTAAEELHGHLRDCFSLFASRFEHTTVALACIQALFPSSPPPARSGALPGTPEASEAEADAPRSAGGAFDLSTVATVLFLHVEDKLGACLGAAAGSDDEAKTPLLGVVVAFQYWRGFHCVAERRYASAAEAQGEAAALERGNLTVSELLRMPQWQLISESAAEASLSPTPGSGHAKLNTSPGSTDLTSGFSGIEENTVARHGAAYESLMALMVDTYL</sequence>
<dbReference type="VEuPathDB" id="TriTrypDB:LdCL_070007200"/>
<feature type="region of interest" description="Disordered" evidence="1">
    <location>
        <begin position="772"/>
        <end position="793"/>
    </location>
</feature>
<feature type="compositionally biased region" description="Polar residues" evidence="1">
    <location>
        <begin position="588"/>
        <end position="604"/>
    </location>
</feature>
<dbReference type="VEuPathDB" id="TriTrypDB:LdBPK_070370.1"/>
<dbReference type="VEuPathDB" id="TriTrypDB:LDHU3_07.0280"/>
<feature type="region of interest" description="Disordered" evidence="1">
    <location>
        <begin position="588"/>
        <end position="609"/>
    </location>
</feature>
<dbReference type="VEuPathDB" id="TriTrypDB:LdCL_070007300"/>
<name>A0A504WYB8_LEIDO</name>
<dbReference type="AlphaFoldDB" id="A0A504WYB8"/>
<organism evidence="2 3">
    <name type="scientific">Leishmania donovani</name>
    <dbReference type="NCBI Taxonomy" id="5661"/>
    <lineage>
        <taxon>Eukaryota</taxon>
        <taxon>Discoba</taxon>
        <taxon>Euglenozoa</taxon>
        <taxon>Kinetoplastea</taxon>
        <taxon>Metakinetoplastina</taxon>
        <taxon>Trypanosomatida</taxon>
        <taxon>Trypanosomatidae</taxon>
        <taxon>Leishmaniinae</taxon>
        <taxon>Leishmania</taxon>
    </lineage>
</organism>
<evidence type="ECO:0000313" key="3">
    <source>
        <dbReference type="Proteomes" id="UP000318821"/>
    </source>
</evidence>
<reference evidence="3" key="1">
    <citation type="submission" date="2019-02" db="EMBL/GenBank/DDBJ databases">
        <title>FDA dAtabase for Regulatory Grade micrObial Sequences (FDA-ARGOS): Supporting development and validation of Infectious Disease Dx tests.</title>
        <authorList>
            <person name="Duncan R."/>
            <person name="Fisher C."/>
            <person name="Tallon L."/>
            <person name="Sadzewicz L."/>
            <person name="Sengamalay N."/>
            <person name="Ott S."/>
            <person name="Godinez A."/>
            <person name="Nagaraj S."/>
            <person name="Vavikolanu K."/>
            <person name="Vyas G."/>
            <person name="Nadendla S."/>
            <person name="Aluvathingal J."/>
            <person name="Sichtig H."/>
        </authorList>
    </citation>
    <scope>NUCLEOTIDE SEQUENCE [LARGE SCALE GENOMIC DNA]</scope>
    <source>
        <strain evidence="3">FDAARGOS_360</strain>
    </source>
</reference>
<feature type="region of interest" description="Disordered" evidence="1">
    <location>
        <begin position="894"/>
        <end position="919"/>
    </location>
</feature>
<dbReference type="VEuPathDB" id="TriTrypDB:LdBPK_070380.1"/>
<evidence type="ECO:0000313" key="2">
    <source>
        <dbReference type="EMBL" id="TPP40874.1"/>
    </source>
</evidence>
<feature type="compositionally biased region" description="Polar residues" evidence="1">
    <location>
        <begin position="907"/>
        <end position="919"/>
    </location>
</feature>
<dbReference type="EMBL" id="RHLD01000065">
    <property type="protein sequence ID" value="TPP40874.1"/>
    <property type="molecule type" value="Genomic_DNA"/>
</dbReference>
<gene>
    <name evidence="2" type="ORF">CGC20_1560</name>
</gene>
<comment type="caution">
    <text evidence="2">The sequence shown here is derived from an EMBL/GenBank/DDBJ whole genome shotgun (WGS) entry which is preliminary data.</text>
</comment>
<proteinExistence type="predicted"/>
<protein>
    <submittedName>
        <fullName evidence="2">Uncharacterized protein</fullName>
    </submittedName>
</protein>
<dbReference type="VEuPathDB" id="TriTrypDB:LDHU3_07.0290"/>
<evidence type="ECO:0000256" key="1">
    <source>
        <dbReference type="SAM" id="MobiDB-lite"/>
    </source>
</evidence>
<accession>A0A504WYB8</accession>
<dbReference type="Proteomes" id="UP000318821">
    <property type="component" value="Unassembled WGS sequence"/>
</dbReference>